<dbReference type="PANTHER" id="PTHR43569">
    <property type="entry name" value="AMIDOHYDROLASE"/>
    <property type="match status" value="1"/>
</dbReference>
<comment type="caution">
    <text evidence="3">The sequence shown here is derived from an EMBL/GenBank/DDBJ whole genome shotgun (WGS) entry which is preliminary data.</text>
</comment>
<dbReference type="EMBL" id="JAGFOA010000001">
    <property type="protein sequence ID" value="MBO3662562.1"/>
    <property type="molecule type" value="Genomic_DNA"/>
</dbReference>
<organism evidence="3 4">
    <name type="scientific">Microbacterium stercoris</name>
    <dbReference type="NCBI Taxonomy" id="2820289"/>
    <lineage>
        <taxon>Bacteria</taxon>
        <taxon>Bacillati</taxon>
        <taxon>Actinomycetota</taxon>
        <taxon>Actinomycetes</taxon>
        <taxon>Micrococcales</taxon>
        <taxon>Microbacteriaceae</taxon>
        <taxon>Microbacterium</taxon>
    </lineage>
</organism>
<dbReference type="Pfam" id="PF04909">
    <property type="entry name" value="Amidohydro_2"/>
    <property type="match status" value="1"/>
</dbReference>
<dbReference type="GO" id="GO:0016787">
    <property type="term" value="F:hydrolase activity"/>
    <property type="evidence" value="ECO:0007669"/>
    <property type="project" value="InterPro"/>
</dbReference>
<proteinExistence type="inferred from homology"/>
<dbReference type="AlphaFoldDB" id="A0A939QJ01"/>
<evidence type="ECO:0000259" key="2">
    <source>
        <dbReference type="Pfam" id="PF04909"/>
    </source>
</evidence>
<dbReference type="Proteomes" id="UP000680132">
    <property type="component" value="Unassembled WGS sequence"/>
</dbReference>
<dbReference type="Gene3D" id="3.20.20.140">
    <property type="entry name" value="Metal-dependent hydrolases"/>
    <property type="match status" value="1"/>
</dbReference>
<keyword evidence="4" id="KW-1185">Reference proteome</keyword>
<name>A0A939QJ01_9MICO</name>
<dbReference type="InterPro" id="IPR006680">
    <property type="entry name" value="Amidohydro-rel"/>
</dbReference>
<accession>A0A939QJ01</accession>
<dbReference type="SUPFAM" id="SSF51556">
    <property type="entry name" value="Metallo-dependent hydrolases"/>
    <property type="match status" value="1"/>
</dbReference>
<evidence type="ECO:0000313" key="4">
    <source>
        <dbReference type="Proteomes" id="UP000680132"/>
    </source>
</evidence>
<reference evidence="3" key="1">
    <citation type="submission" date="2021-03" db="EMBL/GenBank/DDBJ databases">
        <title>Microbacterium sp. nov., a novel actinobacterium isolated from cow dung.</title>
        <authorList>
            <person name="Zhang L."/>
        </authorList>
    </citation>
    <scope>NUCLEOTIDE SEQUENCE</scope>
    <source>
        <strain evidence="3">NEAU-LLB</strain>
    </source>
</reference>
<sequence length="281" mass="30688">MPAIDAHQHYWRTAAQDQPWRTHDHAGLDRDFGPSDLAPALAAHGIDGTVVVQSVDGPDENDRLVGYAAEPSVAGIVGWLPLQHPDAARAELERVTIPKHVGVRCLIGRDPLGWLADADVVSLFRDLAARGLAWDVVPLTDEQTSAVIALARAVPELQIVVDHLGRPPIETADWQPWRDRIDALAACPNIAMKVSVGLDVLTAWPAWNADEIRPAVTHVVDRLGPERLMLSSNWPVVTLRADHETAWADIGSLLDELLPHAADRARVRGGTAEAAYRLDRF</sequence>
<feature type="domain" description="Amidohydrolase-related" evidence="2">
    <location>
        <begin position="4"/>
        <end position="278"/>
    </location>
</feature>
<comment type="similarity">
    <text evidence="1">Belongs to the metallo-dependent hydrolases superfamily.</text>
</comment>
<gene>
    <name evidence="3" type="ORF">J5V96_03450</name>
</gene>
<dbReference type="PANTHER" id="PTHR43569:SF2">
    <property type="entry name" value="AMIDOHYDROLASE-RELATED DOMAIN-CONTAINING PROTEIN"/>
    <property type="match status" value="1"/>
</dbReference>
<dbReference type="InterPro" id="IPR032466">
    <property type="entry name" value="Metal_Hydrolase"/>
</dbReference>
<dbReference type="RefSeq" id="WP_208500225.1">
    <property type="nucleotide sequence ID" value="NZ_JAGFOA010000001.1"/>
</dbReference>
<dbReference type="InterPro" id="IPR052350">
    <property type="entry name" value="Metallo-dep_Lactonases"/>
</dbReference>
<evidence type="ECO:0000313" key="3">
    <source>
        <dbReference type="EMBL" id="MBO3662562.1"/>
    </source>
</evidence>
<protein>
    <submittedName>
        <fullName evidence="3">Amidohydrolase family protein</fullName>
    </submittedName>
</protein>
<evidence type="ECO:0000256" key="1">
    <source>
        <dbReference type="ARBA" id="ARBA00038310"/>
    </source>
</evidence>